<feature type="compositionally biased region" description="Low complexity" evidence="1">
    <location>
        <begin position="212"/>
        <end position="223"/>
    </location>
</feature>
<dbReference type="GeneID" id="54454280"/>
<reference evidence="4" key="2">
    <citation type="submission" date="2020-04" db="EMBL/GenBank/DDBJ databases">
        <authorList>
            <consortium name="NCBI Genome Project"/>
        </authorList>
    </citation>
    <scope>NUCLEOTIDE SEQUENCE</scope>
    <source>
        <strain evidence="4">CBS 304.34</strain>
    </source>
</reference>
<name>A0A6A6Y240_9PEZI</name>
<evidence type="ECO:0000256" key="1">
    <source>
        <dbReference type="SAM" id="MobiDB-lite"/>
    </source>
</evidence>
<dbReference type="EMBL" id="MU003727">
    <property type="protein sequence ID" value="KAF2801877.1"/>
    <property type="molecule type" value="Genomic_DNA"/>
</dbReference>
<reference evidence="4" key="3">
    <citation type="submission" date="2025-04" db="UniProtKB">
        <authorList>
            <consortium name="RefSeq"/>
        </authorList>
    </citation>
    <scope>IDENTIFICATION</scope>
    <source>
        <strain evidence="4">CBS 304.34</strain>
    </source>
</reference>
<evidence type="ECO:0000313" key="4">
    <source>
        <dbReference type="RefSeq" id="XP_033568841.1"/>
    </source>
</evidence>
<protein>
    <submittedName>
        <fullName evidence="2 4">Uncharacterized protein</fullName>
    </submittedName>
</protein>
<evidence type="ECO:0000313" key="3">
    <source>
        <dbReference type="Proteomes" id="UP000504636"/>
    </source>
</evidence>
<sequence>MGTLMKTLADVQNTQMVPSAKGTSSRFFALRKSTSCQPSYPSTTCFFCRRLLTDMSNVPLVWHLRPNFLTWKIGYGRTLKEITWLPESGDSHEKTSPMPSMLPQICLRTVRWIFDHHGRSIYSKQTDVAIIDRCSSSPDSLSLALHAFMLRSPKLKSFSAHGASLYISRLFLAAEYAPYHALLLSAQFCALHYQPHPPRGEHYFKRGPPPLETLTTGPRNHSPSPRPRNHPSPALLRLFTSLATFVLHCPTLTGVSLRSYRIHEHGDIGILYPARVALKYLDYPAPEWRDEQVKRHWGIMGDERVLLFEVGPMPKNWEPDQQGEMWGAWRKVLKADSRIDGIKVFIRGENIPDVGGDQYWLRGWNMAEWDWTPREGNEEELYRDSLKA</sequence>
<dbReference type="RefSeq" id="XP_033568841.1">
    <property type="nucleotide sequence ID" value="XM_033713387.1"/>
</dbReference>
<keyword evidence="3" id="KW-1185">Reference proteome</keyword>
<dbReference type="AlphaFoldDB" id="A0A6A6Y240"/>
<organism evidence="2">
    <name type="scientific">Mytilinidion resinicola</name>
    <dbReference type="NCBI Taxonomy" id="574789"/>
    <lineage>
        <taxon>Eukaryota</taxon>
        <taxon>Fungi</taxon>
        <taxon>Dikarya</taxon>
        <taxon>Ascomycota</taxon>
        <taxon>Pezizomycotina</taxon>
        <taxon>Dothideomycetes</taxon>
        <taxon>Pleosporomycetidae</taxon>
        <taxon>Mytilinidiales</taxon>
        <taxon>Mytilinidiaceae</taxon>
        <taxon>Mytilinidion</taxon>
    </lineage>
</organism>
<proteinExistence type="predicted"/>
<dbReference type="Proteomes" id="UP000504636">
    <property type="component" value="Unplaced"/>
</dbReference>
<evidence type="ECO:0000313" key="2">
    <source>
        <dbReference type="EMBL" id="KAF2801877.1"/>
    </source>
</evidence>
<accession>A0A6A6Y240</accession>
<reference evidence="2 4" key="1">
    <citation type="journal article" date="2020" name="Stud. Mycol.">
        <title>101 Dothideomycetes genomes: a test case for predicting lifestyles and emergence of pathogens.</title>
        <authorList>
            <person name="Haridas S."/>
            <person name="Albert R."/>
            <person name="Binder M."/>
            <person name="Bloem J."/>
            <person name="Labutti K."/>
            <person name="Salamov A."/>
            <person name="Andreopoulos B."/>
            <person name="Baker S."/>
            <person name="Barry K."/>
            <person name="Bills G."/>
            <person name="Bluhm B."/>
            <person name="Cannon C."/>
            <person name="Castanera R."/>
            <person name="Culley D."/>
            <person name="Daum C."/>
            <person name="Ezra D."/>
            <person name="Gonzalez J."/>
            <person name="Henrissat B."/>
            <person name="Kuo A."/>
            <person name="Liang C."/>
            <person name="Lipzen A."/>
            <person name="Lutzoni F."/>
            <person name="Magnuson J."/>
            <person name="Mondo S."/>
            <person name="Nolan M."/>
            <person name="Ohm R."/>
            <person name="Pangilinan J."/>
            <person name="Park H.-J."/>
            <person name="Ramirez L."/>
            <person name="Alfaro M."/>
            <person name="Sun H."/>
            <person name="Tritt A."/>
            <person name="Yoshinaga Y."/>
            <person name="Zwiers L.-H."/>
            <person name="Turgeon B."/>
            <person name="Goodwin S."/>
            <person name="Spatafora J."/>
            <person name="Crous P."/>
            <person name="Grigoriev I."/>
        </authorList>
    </citation>
    <scope>NUCLEOTIDE SEQUENCE</scope>
    <source>
        <strain evidence="2 4">CBS 304.34</strain>
    </source>
</reference>
<gene>
    <name evidence="2 4" type="ORF">BDZ99DRAFT_214662</name>
</gene>
<feature type="region of interest" description="Disordered" evidence="1">
    <location>
        <begin position="201"/>
        <end position="230"/>
    </location>
</feature>